<keyword evidence="8" id="KW-1185">Reference proteome</keyword>
<dbReference type="OrthoDB" id="9812921at2"/>
<dbReference type="Pfam" id="PF12697">
    <property type="entry name" value="Abhydrolase_6"/>
    <property type="match status" value="1"/>
</dbReference>
<evidence type="ECO:0000313" key="3">
    <source>
        <dbReference type="EMBL" id="AXQ79187.1"/>
    </source>
</evidence>
<evidence type="ECO:0000313" key="7">
    <source>
        <dbReference type="Proteomes" id="UP000262901"/>
    </source>
</evidence>
<dbReference type="PANTHER" id="PTHR22946:SF12">
    <property type="entry name" value="CONIDIAL PIGMENT BIOSYNTHESIS PROTEIN AYG1 (AFU_ORTHOLOGUE AFUA_2G17550)"/>
    <property type="match status" value="1"/>
</dbReference>
<evidence type="ECO:0000313" key="8">
    <source>
        <dbReference type="Proteomes" id="UP000264056"/>
    </source>
</evidence>
<dbReference type="Proteomes" id="UP000246115">
    <property type="component" value="Chromosome"/>
</dbReference>
<feature type="domain" description="AB hydrolase-1" evidence="2">
    <location>
        <begin position="163"/>
        <end position="285"/>
    </location>
</feature>
<dbReference type="InterPro" id="IPR029058">
    <property type="entry name" value="AB_hydrolase_fold"/>
</dbReference>
<dbReference type="AlphaFoldDB" id="A0A372KKZ2"/>
<dbReference type="Gene3D" id="3.40.50.1820">
    <property type="entry name" value="alpha/beta hydrolase"/>
    <property type="match status" value="1"/>
</dbReference>
<comment type="similarity">
    <text evidence="1">Belongs to the AB hydrolase superfamily. FUS2 hydrolase family.</text>
</comment>
<dbReference type="RefSeq" id="WP_116878395.1">
    <property type="nucleotide sequence ID" value="NZ_CP031733.1"/>
</dbReference>
<organism evidence="5 7">
    <name type="scientific">Streptococcus chenjunshii</name>
    <dbReference type="NCBI Taxonomy" id="2173853"/>
    <lineage>
        <taxon>Bacteria</taxon>
        <taxon>Bacillati</taxon>
        <taxon>Bacillota</taxon>
        <taxon>Bacilli</taxon>
        <taxon>Lactobacillales</taxon>
        <taxon>Streptococcaceae</taxon>
        <taxon>Streptococcus</taxon>
    </lineage>
</organism>
<reference evidence="3" key="4">
    <citation type="journal article" date="2019" name="Int. J. Syst. Evol. Microbiol.">
        <title>Streptococcus chenjunshii sp. nov. isolated from feces of Tibetan antelopes.</title>
        <authorList>
            <person name="Tian Z."/>
            <person name="Lu S."/>
            <person name="Jin D."/>
            <person name="Yang J."/>
            <person name="Pu J."/>
            <person name="Lai X.H."/>
            <person name="Bai X.N."/>
            <person name="Wu X.M."/>
            <person name="Li J."/>
            <person name="Wang S."/>
            <person name="Xu J."/>
        </authorList>
    </citation>
    <scope>NUCLEOTIDE SEQUENCE</scope>
    <source>
        <strain evidence="3">Z15</strain>
    </source>
</reference>
<evidence type="ECO:0000313" key="5">
    <source>
        <dbReference type="EMBL" id="RFU52940.1"/>
    </source>
</evidence>
<accession>A0A346NDU2</accession>
<dbReference type="Proteomes" id="UP000262901">
    <property type="component" value="Unassembled WGS sequence"/>
</dbReference>
<evidence type="ECO:0000259" key="2">
    <source>
        <dbReference type="Pfam" id="PF12697"/>
    </source>
</evidence>
<dbReference type="PANTHER" id="PTHR22946">
    <property type="entry name" value="DIENELACTONE HYDROLASE DOMAIN-CONTAINING PROTEIN-RELATED"/>
    <property type="match status" value="1"/>
</dbReference>
<reference evidence="5 7" key="2">
    <citation type="submission" date="2018-08" db="EMBL/GenBank/DDBJ databases">
        <title>Draft genome of Streptococcus sp. nov. Z1.</title>
        <authorList>
            <person name="Tian Z."/>
        </authorList>
    </citation>
    <scope>NUCLEOTIDE SEQUENCE [LARGE SCALE GENOMIC DNA]</scope>
    <source>
        <strain evidence="5">Z1</strain>
        <strain evidence="7">Z1(2018)</strain>
    </source>
</reference>
<dbReference type="Gene3D" id="1.20.1440.110">
    <property type="entry name" value="acylaminoacyl peptidase"/>
    <property type="match status" value="1"/>
</dbReference>
<keyword evidence="5" id="KW-0378">Hydrolase</keyword>
<sequence>MKAGSELLKRQQTPIHFRNKDMDFMLNWSLGISQLIGMSPGEILLIAQKIRNGQPQDWESGFKQHAHYLAEQARRSLEKGYCRTASQQYFGACYALKAALQFSDPRLPDYQSNYDRMEEYFSKGSHLANLPLQEITIPYQNTHLPGYYLKSRREKQPTLLVIGGGDTGRADLFYFLGQKAFQADYNVLMVDLPGQGINPARNLTFTVDAGQAVSAVLDWYDAPSGAIALAGLSGGGYFTAQAVEKDKRIKAWIASTPIYDIKAVFQHSFGRLSALPNPVLQFAGSLLSSVSAVTAVQLKKYAWQFGTENFSQAVKEVLKQAYTVNIDKISVPSLFLAGKGEDAELIRQAKVLAQNLSARDIPAALKEFDSLSGADAHCQVNNLRLMNHIVLDWLDMTFKNR</sequence>
<evidence type="ECO:0000256" key="1">
    <source>
        <dbReference type="ARBA" id="ARBA00038115"/>
    </source>
</evidence>
<protein>
    <submittedName>
        <fullName evidence="5">Alpha/beta hydrolase</fullName>
    </submittedName>
</protein>
<dbReference type="KEGG" id="schj:DDV21_008885"/>
<dbReference type="EMBL" id="QVQZ01000015">
    <property type="protein sequence ID" value="RFU52940.1"/>
    <property type="molecule type" value="Genomic_DNA"/>
</dbReference>
<evidence type="ECO:0000313" key="6">
    <source>
        <dbReference type="Proteomes" id="UP000246115"/>
    </source>
</evidence>
<gene>
    <name evidence="3" type="ORF">DDV21_008885</name>
    <name evidence="4" type="ORF">DDV22_06915</name>
    <name evidence="5" type="ORF">DDV23_06995</name>
</gene>
<proteinExistence type="inferred from homology"/>
<reference evidence="4 8" key="1">
    <citation type="submission" date="2018-08" db="EMBL/GenBank/DDBJ databases">
        <title>Draft genome of Streptococcus sp .nov. Z2.</title>
        <authorList>
            <person name="Tian Z."/>
        </authorList>
    </citation>
    <scope>NUCLEOTIDE SEQUENCE [LARGE SCALE GENOMIC DNA]</scope>
    <source>
        <strain evidence="4 8">Z2</strain>
    </source>
</reference>
<dbReference type="InterPro" id="IPR000073">
    <property type="entry name" value="AB_hydrolase_1"/>
</dbReference>
<dbReference type="InterPro" id="IPR050261">
    <property type="entry name" value="FrsA_esterase"/>
</dbReference>
<dbReference type="GO" id="GO:0016787">
    <property type="term" value="F:hydrolase activity"/>
    <property type="evidence" value="ECO:0007669"/>
    <property type="project" value="UniProtKB-KW"/>
</dbReference>
<reference evidence="6" key="3">
    <citation type="submission" date="2018-08" db="EMBL/GenBank/DDBJ databases">
        <title>Streptococcus chenjunshii sp. nov., isolated from stools sample of the Tibetan antelope in the Qinghai-Tibet plateau, China.</title>
        <authorList>
            <person name="Tian Z."/>
        </authorList>
    </citation>
    <scope>NUCLEOTIDE SEQUENCE [LARGE SCALE GENOMIC DNA]</scope>
    <source>
        <strain evidence="6">Z15</strain>
    </source>
</reference>
<dbReference type="SUPFAM" id="SSF53474">
    <property type="entry name" value="alpha/beta-Hydrolases"/>
    <property type="match status" value="1"/>
</dbReference>
<evidence type="ECO:0000313" key="4">
    <source>
        <dbReference type="EMBL" id="RFU50759.1"/>
    </source>
</evidence>
<dbReference type="EMBL" id="QVQY01000017">
    <property type="protein sequence ID" value="RFU50759.1"/>
    <property type="molecule type" value="Genomic_DNA"/>
</dbReference>
<dbReference type="Proteomes" id="UP000264056">
    <property type="component" value="Unassembled WGS sequence"/>
</dbReference>
<accession>A0A372KKZ2</accession>
<dbReference type="EMBL" id="CP031733">
    <property type="protein sequence ID" value="AXQ79187.1"/>
    <property type="molecule type" value="Genomic_DNA"/>
</dbReference>
<name>A0A372KKZ2_9STRE</name>